<sequence>MASFPLLAFIVAAYTALALISPDWLNVVLYHLPLLSGAALEFRGGDVLVVIGLFLLCAEIYRATSSSAAAILNHVLSLMVFIIALVELLIMPQMASMAFFLIVLMTLSDVIAGFTVTISTARRDIQTPQI</sequence>
<dbReference type="Proteomes" id="UP000229278">
    <property type="component" value="Unassembled WGS sequence"/>
</dbReference>
<proteinExistence type="predicted"/>
<evidence type="ECO:0000256" key="1">
    <source>
        <dbReference type="SAM" id="Phobius"/>
    </source>
</evidence>
<keyword evidence="1" id="KW-0472">Membrane</keyword>
<organism evidence="2 3">
    <name type="scientific">Candidatus Contendibacter odensensis</name>
    <dbReference type="NCBI Taxonomy" id="1400860"/>
    <lineage>
        <taxon>Bacteria</taxon>
        <taxon>Pseudomonadati</taxon>
        <taxon>Pseudomonadota</taxon>
        <taxon>Gammaproteobacteria</taxon>
        <taxon>Candidatus Competibacteraceae</taxon>
        <taxon>Candidatus Contendibacter</taxon>
    </lineage>
</organism>
<feature type="transmembrane region" description="Helical" evidence="1">
    <location>
        <begin position="97"/>
        <end position="118"/>
    </location>
</feature>
<gene>
    <name evidence="2" type="ORF">CSA09_05090</name>
</gene>
<accession>A0A2G6PDZ4</accession>
<keyword evidence="1" id="KW-0812">Transmembrane</keyword>
<protein>
    <submittedName>
        <fullName evidence="2">Uncharacterized protein</fullName>
    </submittedName>
</protein>
<evidence type="ECO:0000313" key="2">
    <source>
        <dbReference type="EMBL" id="PIE82787.1"/>
    </source>
</evidence>
<feature type="transmembrane region" description="Helical" evidence="1">
    <location>
        <begin position="68"/>
        <end position="91"/>
    </location>
</feature>
<name>A0A2G6PDZ4_9GAMM</name>
<dbReference type="AlphaFoldDB" id="A0A2G6PDZ4"/>
<dbReference type="EMBL" id="PDTV01000012">
    <property type="protein sequence ID" value="PIE82787.1"/>
    <property type="molecule type" value="Genomic_DNA"/>
</dbReference>
<evidence type="ECO:0000313" key="3">
    <source>
        <dbReference type="Proteomes" id="UP000229278"/>
    </source>
</evidence>
<comment type="caution">
    <text evidence="2">The sequence shown here is derived from an EMBL/GenBank/DDBJ whole genome shotgun (WGS) entry which is preliminary data.</text>
</comment>
<keyword evidence="1" id="KW-1133">Transmembrane helix</keyword>
<feature type="transmembrane region" description="Helical" evidence="1">
    <location>
        <begin position="42"/>
        <end position="61"/>
    </location>
</feature>
<reference evidence="2 3" key="1">
    <citation type="submission" date="2017-10" db="EMBL/GenBank/DDBJ databases">
        <title>Novel microbial diversity and functional potential in the marine mammal oral microbiome.</title>
        <authorList>
            <person name="Dudek N.K."/>
            <person name="Sun C.L."/>
            <person name="Burstein D."/>
            <person name="Kantor R.S."/>
            <person name="Aliaga Goltsman D.S."/>
            <person name="Bik E.M."/>
            <person name="Thomas B.C."/>
            <person name="Banfield J.F."/>
            <person name="Relman D.A."/>
        </authorList>
    </citation>
    <scope>NUCLEOTIDE SEQUENCE [LARGE SCALE GENOMIC DNA]</scope>
    <source>
        <strain evidence="2">DOLJORAL78_50_517</strain>
    </source>
</reference>